<keyword evidence="10" id="KW-0325">Glycoprotein</keyword>
<evidence type="ECO:0000256" key="3">
    <source>
        <dbReference type="ARBA" id="ARBA00022614"/>
    </source>
</evidence>
<dbReference type="InterPro" id="IPR032675">
    <property type="entry name" value="LRR_dom_sf"/>
</dbReference>
<dbReference type="SUPFAM" id="SSF46785">
    <property type="entry name" value="Winged helix' DNA-binding domain"/>
    <property type="match status" value="1"/>
</dbReference>
<evidence type="ECO:0000259" key="12">
    <source>
        <dbReference type="Pfam" id="PF00891"/>
    </source>
</evidence>
<keyword evidence="9" id="KW-0472">Membrane</keyword>
<evidence type="ECO:0000256" key="11">
    <source>
        <dbReference type="ARBA" id="ARBA00038277"/>
    </source>
</evidence>
<dbReference type="SUPFAM" id="SSF52058">
    <property type="entry name" value="L domain-like"/>
    <property type="match status" value="1"/>
</dbReference>
<dbReference type="SUPFAM" id="SSF53335">
    <property type="entry name" value="S-adenosyl-L-methionine-dependent methyltransferases"/>
    <property type="match status" value="1"/>
</dbReference>
<dbReference type="PANTHER" id="PTHR11746">
    <property type="entry name" value="O-METHYLTRANSFERASE"/>
    <property type="match status" value="1"/>
</dbReference>
<dbReference type="GO" id="GO:0008171">
    <property type="term" value="F:O-methyltransferase activity"/>
    <property type="evidence" value="ECO:0007669"/>
    <property type="project" value="InterPro"/>
</dbReference>
<dbReference type="GO" id="GO:0006952">
    <property type="term" value="P:defense response"/>
    <property type="evidence" value="ECO:0007669"/>
    <property type="project" value="UniProtKB-KW"/>
</dbReference>
<dbReference type="Pfam" id="PF13516">
    <property type="entry name" value="LRR_6"/>
    <property type="match status" value="1"/>
</dbReference>
<keyword evidence="3" id="KW-0433">Leucine-rich repeat</keyword>
<evidence type="ECO:0000256" key="8">
    <source>
        <dbReference type="ARBA" id="ARBA00022821"/>
    </source>
</evidence>
<dbReference type="Pfam" id="PF00891">
    <property type="entry name" value="Methyltransf_2"/>
    <property type="match status" value="1"/>
</dbReference>
<feature type="domain" description="O-methyltransferase C-terminal" evidence="12">
    <location>
        <begin position="312"/>
        <end position="519"/>
    </location>
</feature>
<evidence type="ECO:0000256" key="6">
    <source>
        <dbReference type="ARBA" id="ARBA00022729"/>
    </source>
</evidence>
<comment type="subcellular location">
    <subcellularLocation>
        <location evidence="1">Membrane</location>
    </subcellularLocation>
</comment>
<dbReference type="GO" id="GO:0016020">
    <property type="term" value="C:membrane"/>
    <property type="evidence" value="ECO:0007669"/>
    <property type="project" value="UniProtKB-SubCell"/>
</dbReference>
<organism evidence="13 14">
    <name type="scientific">Prunus avium</name>
    <name type="common">Cherry</name>
    <name type="synonym">Cerasus avium</name>
    <dbReference type="NCBI Taxonomy" id="42229"/>
    <lineage>
        <taxon>Eukaryota</taxon>
        <taxon>Viridiplantae</taxon>
        <taxon>Streptophyta</taxon>
        <taxon>Embryophyta</taxon>
        <taxon>Tracheophyta</taxon>
        <taxon>Spermatophyta</taxon>
        <taxon>Magnoliopsida</taxon>
        <taxon>eudicotyledons</taxon>
        <taxon>Gunneridae</taxon>
        <taxon>Pentapetalae</taxon>
        <taxon>rosids</taxon>
        <taxon>fabids</taxon>
        <taxon>Rosales</taxon>
        <taxon>Rosaceae</taxon>
        <taxon>Amygdaloideae</taxon>
        <taxon>Amygdaleae</taxon>
        <taxon>Prunus</taxon>
    </lineage>
</organism>
<dbReference type="FunFam" id="3.80.10.10:FF:000041">
    <property type="entry name" value="LRR receptor-like serine/threonine-protein kinase ERECTA"/>
    <property type="match status" value="1"/>
</dbReference>
<evidence type="ECO:0000313" key="14">
    <source>
        <dbReference type="RefSeq" id="XP_021832336.1"/>
    </source>
</evidence>
<dbReference type="InterPro" id="IPR001077">
    <property type="entry name" value="COMT_C"/>
</dbReference>
<evidence type="ECO:0000313" key="13">
    <source>
        <dbReference type="Proteomes" id="UP000515124"/>
    </source>
</evidence>
<reference evidence="14" key="1">
    <citation type="submission" date="2025-08" db="UniProtKB">
        <authorList>
            <consortium name="RefSeq"/>
        </authorList>
    </citation>
    <scope>IDENTIFICATION</scope>
</reference>
<dbReference type="KEGG" id="pavi:110772221"/>
<dbReference type="RefSeq" id="XP_021832336.1">
    <property type="nucleotide sequence ID" value="XM_021976644.1"/>
</dbReference>
<comment type="similarity">
    <text evidence="11">Belongs to the class I-like SAM-binding methyltransferase superfamily. Cation-independent O-methyltransferase family.</text>
</comment>
<dbReference type="InterPro" id="IPR036388">
    <property type="entry name" value="WH-like_DNA-bd_sf"/>
</dbReference>
<sequence>MRAPTTLQEVAIPVINSSPSFTNSLWFLVNTSRAVIFSIKFIISMDGGAGKLSPWVGKLTELRVLSLPYNELNGEIPKVVWGLEKLEVLDLEGNLLTGKLPNRFSGLRKLRVLNIGFNRIGGEVPFSLSRCMNLEVLHLAGNEVSGTIPGFFDRILAWHEKLVAWEHSCHEFSTKEKIKCSWGNMGIKKRDYEESLVGNEGRKGKDGLGAISGSSTDLGIICHPIYLPFELYTYYLSQIASHLVAPSPDITCLKRIMRLLVRRNIFAVHHPSEGGEPVYGLTYSSRWLLHDSEMSLAPMLVMENHPSLMAPWHYFSQCVKEGGPWAFKKAHGLEIWEFASENPGFNKLFNDGMACTARIAMKAILTEYGHGFDGVGSLVDVGGGTGSAVADIVQAYPNIKGFNFDLPHVVATAPAYHGVSHVGGDMFEDHIPNADAVFMKWIMHDWNDCDCIKILKNCRKAIPERGGKIMIVDIVLEPSGDGVLDDTRLVFDLVMIAHASGGKERTENEWEKILKEGGFPRYKIIKIPALLSIIEAYPV</sequence>
<dbReference type="GO" id="GO:0032259">
    <property type="term" value="P:methylation"/>
    <property type="evidence" value="ECO:0007669"/>
    <property type="project" value="UniProtKB-KW"/>
</dbReference>
<dbReference type="GeneID" id="110772221"/>
<dbReference type="PROSITE" id="PS51683">
    <property type="entry name" value="SAM_OMT_II"/>
    <property type="match status" value="1"/>
</dbReference>
<dbReference type="FunFam" id="3.40.50.150:FF:000294">
    <property type="entry name" value="O-methyltransferase family protein"/>
    <property type="match status" value="1"/>
</dbReference>
<evidence type="ECO:0000256" key="7">
    <source>
        <dbReference type="ARBA" id="ARBA00022737"/>
    </source>
</evidence>
<name>A0A6P5TZ47_PRUAV</name>
<proteinExistence type="inferred from homology"/>
<keyword evidence="2" id="KW-0489">Methyltransferase</keyword>
<dbReference type="AlphaFoldDB" id="A0A6P5TZ47"/>
<evidence type="ECO:0000256" key="9">
    <source>
        <dbReference type="ARBA" id="ARBA00023136"/>
    </source>
</evidence>
<gene>
    <name evidence="14" type="primary">LOC110772221</name>
</gene>
<dbReference type="InterPro" id="IPR029063">
    <property type="entry name" value="SAM-dependent_MTases_sf"/>
</dbReference>
<dbReference type="Pfam" id="PF00560">
    <property type="entry name" value="LRR_1"/>
    <property type="match status" value="2"/>
</dbReference>
<accession>A0A6P5TZ47</accession>
<keyword evidence="13" id="KW-1185">Reference proteome</keyword>
<evidence type="ECO:0000256" key="1">
    <source>
        <dbReference type="ARBA" id="ARBA00004370"/>
    </source>
</evidence>
<evidence type="ECO:0000256" key="5">
    <source>
        <dbReference type="ARBA" id="ARBA00022691"/>
    </source>
</evidence>
<keyword evidence="6" id="KW-0732">Signal</keyword>
<dbReference type="InterPro" id="IPR016461">
    <property type="entry name" value="COMT-like"/>
</dbReference>
<keyword evidence="8" id="KW-0611">Plant defense</keyword>
<dbReference type="Gene3D" id="1.10.10.10">
    <property type="entry name" value="Winged helix-like DNA-binding domain superfamily/Winged helix DNA-binding domain"/>
    <property type="match status" value="1"/>
</dbReference>
<dbReference type="Proteomes" id="UP000515124">
    <property type="component" value="Unplaced"/>
</dbReference>
<dbReference type="InterPro" id="IPR001611">
    <property type="entry name" value="Leu-rich_rpt"/>
</dbReference>
<protein>
    <submittedName>
        <fullName evidence="14">Xanthohumol 4'-O-methyltransferase-like</fullName>
    </submittedName>
</protein>
<dbReference type="InterPro" id="IPR036390">
    <property type="entry name" value="WH_DNA-bd_sf"/>
</dbReference>
<dbReference type="Gene3D" id="3.80.10.10">
    <property type="entry name" value="Ribonuclease Inhibitor"/>
    <property type="match status" value="1"/>
</dbReference>
<evidence type="ECO:0000256" key="10">
    <source>
        <dbReference type="ARBA" id="ARBA00023180"/>
    </source>
</evidence>
<evidence type="ECO:0000256" key="4">
    <source>
        <dbReference type="ARBA" id="ARBA00022679"/>
    </source>
</evidence>
<evidence type="ECO:0000256" key="2">
    <source>
        <dbReference type="ARBA" id="ARBA00022603"/>
    </source>
</evidence>
<dbReference type="Gene3D" id="3.40.50.150">
    <property type="entry name" value="Vaccinia Virus protein VP39"/>
    <property type="match status" value="1"/>
</dbReference>
<keyword evidence="7" id="KW-0677">Repeat</keyword>
<keyword evidence="5" id="KW-0949">S-adenosyl-L-methionine</keyword>
<keyword evidence="4" id="KW-0808">Transferase</keyword>